<dbReference type="EMBL" id="JADILX010000029">
    <property type="protein sequence ID" value="MBO8485126.1"/>
    <property type="molecule type" value="Genomic_DNA"/>
</dbReference>
<proteinExistence type="predicted"/>
<organism evidence="1 2">
    <name type="scientific">Candidatus Cryptobacteroides excrementavium</name>
    <dbReference type="NCBI Taxonomy" id="2840759"/>
    <lineage>
        <taxon>Bacteria</taxon>
        <taxon>Pseudomonadati</taxon>
        <taxon>Bacteroidota</taxon>
        <taxon>Bacteroidia</taxon>
        <taxon>Bacteroidales</taxon>
        <taxon>Candidatus Cryptobacteroides</taxon>
    </lineage>
</organism>
<dbReference type="AlphaFoldDB" id="A0A9D9J391"/>
<comment type="caution">
    <text evidence="1">The sequence shown here is derived from an EMBL/GenBank/DDBJ whole genome shotgun (WGS) entry which is preliminary data.</text>
</comment>
<accession>A0A9D9J391</accession>
<name>A0A9D9J391_9BACT</name>
<dbReference type="Proteomes" id="UP000823750">
    <property type="component" value="Unassembled WGS sequence"/>
</dbReference>
<sequence>MISSTVFSIGILYHLVDFQSIINSRRANQDFILRHPPEEKTAYAATLETGTVSRQPKWIQAYVVPFRMLATISGGGDSLSSWKSTGIPDADNRCLQYEEEWILLFFANDASAI</sequence>
<reference evidence="1" key="1">
    <citation type="submission" date="2020-10" db="EMBL/GenBank/DDBJ databases">
        <authorList>
            <person name="Gilroy R."/>
        </authorList>
    </citation>
    <scope>NUCLEOTIDE SEQUENCE</scope>
    <source>
        <strain evidence="1">B2-16538</strain>
    </source>
</reference>
<protein>
    <submittedName>
        <fullName evidence="1">Uncharacterized protein</fullName>
    </submittedName>
</protein>
<evidence type="ECO:0000313" key="2">
    <source>
        <dbReference type="Proteomes" id="UP000823750"/>
    </source>
</evidence>
<reference evidence="1" key="2">
    <citation type="journal article" date="2021" name="PeerJ">
        <title>Extensive microbial diversity within the chicken gut microbiome revealed by metagenomics and culture.</title>
        <authorList>
            <person name="Gilroy R."/>
            <person name="Ravi A."/>
            <person name="Getino M."/>
            <person name="Pursley I."/>
            <person name="Horton D.L."/>
            <person name="Alikhan N.F."/>
            <person name="Baker D."/>
            <person name="Gharbi K."/>
            <person name="Hall N."/>
            <person name="Watson M."/>
            <person name="Adriaenssens E.M."/>
            <person name="Foster-Nyarko E."/>
            <person name="Jarju S."/>
            <person name="Secka A."/>
            <person name="Antonio M."/>
            <person name="Oren A."/>
            <person name="Chaudhuri R.R."/>
            <person name="La Ragione R."/>
            <person name="Hildebrand F."/>
            <person name="Pallen M.J."/>
        </authorList>
    </citation>
    <scope>NUCLEOTIDE SEQUENCE</scope>
    <source>
        <strain evidence="1">B2-16538</strain>
    </source>
</reference>
<gene>
    <name evidence="1" type="ORF">IAB78_01720</name>
</gene>
<evidence type="ECO:0000313" key="1">
    <source>
        <dbReference type="EMBL" id="MBO8485126.1"/>
    </source>
</evidence>